<keyword evidence="2" id="KW-0472">Membrane</keyword>
<reference evidence="3 4" key="1">
    <citation type="submission" date="2023-08" db="EMBL/GenBank/DDBJ databases">
        <title>Black Yeasts Isolated from many extreme environments.</title>
        <authorList>
            <person name="Coleine C."/>
            <person name="Stajich J.E."/>
            <person name="Selbmann L."/>
        </authorList>
    </citation>
    <scope>NUCLEOTIDE SEQUENCE [LARGE SCALE GENOMIC DNA]</scope>
    <source>
        <strain evidence="3 4">CCFEE 5885</strain>
    </source>
</reference>
<keyword evidence="2" id="KW-1133">Transmembrane helix</keyword>
<protein>
    <submittedName>
        <fullName evidence="3">Uncharacterized protein</fullName>
    </submittedName>
</protein>
<sequence length="315" mass="34974">MDSPRLAGVAQPPEDGYGSDPFSAEWTSFEQNTGDGCPPINFSWGWQDVANTPNASGFENHPATYARVLSCTDSIEIIDTKTSLLLPDLKIDNSNPPAIVPQPRYDNMTLNIWNTMTSRYNIITADLKEPASIDKIVTALKSAHGIIRAQQYSTALRVDIANATGVPEEFSATLVQENRWRLVQNAVSTHILCGVLCAMLLCLALASWFSSTNYVLPKNPGSIGTQLSLLADSNILEDDVLMQQIERVLRDKKALEDLSGLRFHMGWFERGEDEKRIWTINSVKAKDHTQRCKLRSSTSSSLRCCELRLPSSQLN</sequence>
<proteinExistence type="predicted"/>
<comment type="caution">
    <text evidence="3">The sequence shown here is derived from an EMBL/GenBank/DDBJ whole genome shotgun (WGS) entry which is preliminary data.</text>
</comment>
<evidence type="ECO:0000256" key="1">
    <source>
        <dbReference type="SAM" id="MobiDB-lite"/>
    </source>
</evidence>
<dbReference type="EMBL" id="JAVRRG010000187">
    <property type="protein sequence ID" value="KAK5079552.1"/>
    <property type="molecule type" value="Genomic_DNA"/>
</dbReference>
<gene>
    <name evidence="3" type="ORF">LTR24_009182</name>
</gene>
<name>A0ABR0JXT6_9EURO</name>
<dbReference type="PANTHER" id="PTHR37544">
    <property type="entry name" value="SPRAY-RELATED"/>
    <property type="match status" value="1"/>
</dbReference>
<feature type="transmembrane region" description="Helical" evidence="2">
    <location>
        <begin position="189"/>
        <end position="209"/>
    </location>
</feature>
<accession>A0ABR0JXT6</accession>
<keyword evidence="2" id="KW-0812">Transmembrane</keyword>
<feature type="region of interest" description="Disordered" evidence="1">
    <location>
        <begin position="1"/>
        <end position="25"/>
    </location>
</feature>
<evidence type="ECO:0000256" key="2">
    <source>
        <dbReference type="SAM" id="Phobius"/>
    </source>
</evidence>
<evidence type="ECO:0000313" key="3">
    <source>
        <dbReference type="EMBL" id="KAK5079552.1"/>
    </source>
</evidence>
<evidence type="ECO:0000313" key="4">
    <source>
        <dbReference type="Proteomes" id="UP001345013"/>
    </source>
</evidence>
<keyword evidence="4" id="KW-1185">Reference proteome</keyword>
<dbReference type="Proteomes" id="UP001345013">
    <property type="component" value="Unassembled WGS sequence"/>
</dbReference>
<organism evidence="3 4">
    <name type="scientific">Lithohypha guttulata</name>
    <dbReference type="NCBI Taxonomy" id="1690604"/>
    <lineage>
        <taxon>Eukaryota</taxon>
        <taxon>Fungi</taxon>
        <taxon>Dikarya</taxon>
        <taxon>Ascomycota</taxon>
        <taxon>Pezizomycotina</taxon>
        <taxon>Eurotiomycetes</taxon>
        <taxon>Chaetothyriomycetidae</taxon>
        <taxon>Chaetothyriales</taxon>
        <taxon>Trichomeriaceae</taxon>
        <taxon>Lithohypha</taxon>
    </lineage>
</organism>
<dbReference type="PANTHER" id="PTHR37544:SF1">
    <property type="entry name" value="PHOSPHORIBOSYLAMINOIMIDAZOLE-SUCCINOCARBOXAMIDE SYNTHASE"/>
    <property type="match status" value="1"/>
</dbReference>